<dbReference type="EMBL" id="JAATOP010000001">
    <property type="protein sequence ID" value="NIY71330.1"/>
    <property type="molecule type" value="Genomic_DNA"/>
</dbReference>
<dbReference type="SMART" id="SM00797">
    <property type="entry name" value="AHS2"/>
    <property type="match status" value="1"/>
</dbReference>
<feature type="domain" description="Carboxyltransferase" evidence="4">
    <location>
        <begin position="24"/>
        <end position="292"/>
    </location>
</feature>
<evidence type="ECO:0000256" key="2">
    <source>
        <dbReference type="ARBA" id="ARBA00022801"/>
    </source>
</evidence>
<dbReference type="Gene3D" id="2.40.100.10">
    <property type="entry name" value="Cyclophilin-like"/>
    <property type="match status" value="1"/>
</dbReference>
<dbReference type="Proteomes" id="UP000709466">
    <property type="component" value="Unassembled WGS sequence"/>
</dbReference>
<dbReference type="Pfam" id="PF02626">
    <property type="entry name" value="CT_A_B"/>
    <property type="match status" value="1"/>
</dbReference>
<protein>
    <submittedName>
        <fullName evidence="5">Biotin-dependent carboxyltransferase family protein</fullName>
    </submittedName>
</protein>
<dbReference type="InterPro" id="IPR052708">
    <property type="entry name" value="PxpC"/>
</dbReference>
<dbReference type="InterPro" id="IPR029000">
    <property type="entry name" value="Cyclophilin-like_dom_sf"/>
</dbReference>
<evidence type="ECO:0000256" key="3">
    <source>
        <dbReference type="ARBA" id="ARBA00022840"/>
    </source>
</evidence>
<accession>A0ABX0VTP5</accession>
<keyword evidence="6" id="KW-1185">Reference proteome</keyword>
<evidence type="ECO:0000256" key="1">
    <source>
        <dbReference type="ARBA" id="ARBA00022741"/>
    </source>
</evidence>
<keyword evidence="1" id="KW-0547">Nucleotide-binding</keyword>
<sequence>MIVEVLRAGRGVTIQDQGRAGLIAQGLSRGGAVDRLALLEVEALLKRRVSVIELAGAGASFRIGQGCQIALTGAPRKANADGNPLRWNASHNLAAGSVLTITAGQGYAYVAFDAALGRPEVIGSQSAHLKGGIGGHLEQCELHFIDARTGTSDLLDVVDRTAGGNVRFMAGPQTDAFGEEALAAFTSQTFTKSARSNRQGAGLDGTVALDASQLSRVSDFITEGDIQITGNGAPFVLLAECQTIGGYPRIGTVLPCDIPIVAQAKPGAELRFELVSTDEAEALWQSDVQQVAALRSKISPLLRDPATMNDLLSYQLVSGFIRGDEEWL</sequence>
<evidence type="ECO:0000259" key="4">
    <source>
        <dbReference type="SMART" id="SM00797"/>
    </source>
</evidence>
<evidence type="ECO:0000313" key="5">
    <source>
        <dbReference type="EMBL" id="NIY71330.1"/>
    </source>
</evidence>
<dbReference type="PANTHER" id="PTHR43309:SF5">
    <property type="entry name" value="5-OXOPROLINASE SUBUNIT C"/>
    <property type="match status" value="1"/>
</dbReference>
<evidence type="ECO:0000313" key="6">
    <source>
        <dbReference type="Proteomes" id="UP000709466"/>
    </source>
</evidence>
<dbReference type="InterPro" id="IPR003778">
    <property type="entry name" value="CT_A_B"/>
</dbReference>
<proteinExistence type="predicted"/>
<dbReference type="SUPFAM" id="SSF50891">
    <property type="entry name" value="Cyclophilin-like"/>
    <property type="match status" value="1"/>
</dbReference>
<keyword evidence="3" id="KW-0067">ATP-binding</keyword>
<dbReference type="RefSeq" id="WP_167636206.1">
    <property type="nucleotide sequence ID" value="NZ_JAATOP010000001.1"/>
</dbReference>
<comment type="caution">
    <text evidence="5">The sequence shown here is derived from an EMBL/GenBank/DDBJ whole genome shotgun (WGS) entry which is preliminary data.</text>
</comment>
<gene>
    <name evidence="5" type="ORF">HCZ30_02650</name>
</gene>
<dbReference type="PANTHER" id="PTHR43309">
    <property type="entry name" value="5-OXOPROLINASE SUBUNIT C"/>
    <property type="match status" value="1"/>
</dbReference>
<name>A0ABX0VTP5_9RHOB</name>
<keyword evidence="2" id="KW-0378">Hydrolase</keyword>
<organism evidence="5 6">
    <name type="scientific">Marivivens donghaensis</name>
    <dbReference type="NCBI Taxonomy" id="1699413"/>
    <lineage>
        <taxon>Bacteria</taxon>
        <taxon>Pseudomonadati</taxon>
        <taxon>Pseudomonadota</taxon>
        <taxon>Alphaproteobacteria</taxon>
        <taxon>Rhodobacterales</taxon>
        <taxon>Paracoccaceae</taxon>
        <taxon>Marivivens group</taxon>
        <taxon>Marivivens</taxon>
    </lineage>
</organism>
<reference evidence="5 6" key="1">
    <citation type="submission" date="2020-03" db="EMBL/GenBank/DDBJ databases">
        <title>Bacterial isolates of synthetic phycosphere.</title>
        <authorList>
            <person name="Fu H."/>
            <person name="Moran M.A."/>
        </authorList>
    </citation>
    <scope>NUCLEOTIDE SEQUENCE [LARGE SCALE GENOMIC DNA]</scope>
    <source>
        <strain evidence="5 6">HF1</strain>
    </source>
</reference>